<comment type="similarity">
    <text evidence="2">Belongs to the ABC transporter superfamily. ABCC family. Conjugate transporter (TC 3.A.1.208) subfamily.</text>
</comment>
<dbReference type="Pfam" id="PF00005">
    <property type="entry name" value="ABC_tran"/>
    <property type="match status" value="2"/>
</dbReference>
<feature type="domain" description="ABC transporter" evidence="15">
    <location>
        <begin position="1110"/>
        <end position="1344"/>
    </location>
</feature>
<dbReference type="OrthoDB" id="262778at2759"/>
<evidence type="ECO:0000256" key="11">
    <source>
        <dbReference type="ARBA" id="ARBA00024220"/>
    </source>
</evidence>
<feature type="transmembrane region" description="Helical" evidence="14">
    <location>
        <begin position="784"/>
        <end position="804"/>
    </location>
</feature>
<dbReference type="InterPro" id="IPR027417">
    <property type="entry name" value="P-loop_NTPase"/>
</dbReference>
<evidence type="ECO:0000259" key="16">
    <source>
        <dbReference type="PROSITE" id="PS50929"/>
    </source>
</evidence>
<evidence type="ECO:0000256" key="14">
    <source>
        <dbReference type="SAM" id="Phobius"/>
    </source>
</evidence>
<evidence type="ECO:0000259" key="15">
    <source>
        <dbReference type="PROSITE" id="PS50893"/>
    </source>
</evidence>
<dbReference type="Proteomes" id="UP000759131">
    <property type="component" value="Unassembled WGS sequence"/>
</dbReference>
<name>A0A7R9Q2E4_9ACAR</name>
<dbReference type="GO" id="GO:0000323">
    <property type="term" value="C:lytic vacuole"/>
    <property type="evidence" value="ECO:0007669"/>
    <property type="project" value="UniProtKB-ARBA"/>
</dbReference>
<dbReference type="InterPro" id="IPR036640">
    <property type="entry name" value="ABC1_TM_sf"/>
</dbReference>
<feature type="domain" description="ABC transmembrane type-1" evidence="16">
    <location>
        <begin position="111"/>
        <end position="394"/>
    </location>
</feature>
<dbReference type="SUPFAM" id="SSF52540">
    <property type="entry name" value="P-loop containing nucleoside triphosphate hydrolases"/>
    <property type="match status" value="2"/>
</dbReference>
<comment type="subcellular location">
    <subcellularLocation>
        <location evidence="1">Vacuole membrane</location>
        <topology evidence="1">Multi-pass membrane protein</topology>
    </subcellularLocation>
</comment>
<dbReference type="EC" id="7.6.2.3" evidence="11"/>
<dbReference type="Gene3D" id="3.40.50.300">
    <property type="entry name" value="P-loop containing nucleotide triphosphate hydrolases"/>
    <property type="match status" value="2"/>
</dbReference>
<evidence type="ECO:0000256" key="2">
    <source>
        <dbReference type="ARBA" id="ARBA00009726"/>
    </source>
</evidence>
<feature type="transmembrane region" description="Helical" evidence="14">
    <location>
        <begin position="248"/>
        <end position="269"/>
    </location>
</feature>
<dbReference type="InterPro" id="IPR003439">
    <property type="entry name" value="ABC_transporter-like_ATP-bd"/>
</dbReference>
<feature type="domain" description="ABC transporter" evidence="15">
    <location>
        <begin position="426"/>
        <end position="650"/>
    </location>
</feature>
<feature type="transmembrane region" description="Helical" evidence="14">
    <location>
        <begin position="377"/>
        <end position="397"/>
    </location>
</feature>
<keyword evidence="10 14" id="KW-0472">Membrane</keyword>
<dbReference type="GO" id="GO:0005774">
    <property type="term" value="C:vacuolar membrane"/>
    <property type="evidence" value="ECO:0007669"/>
    <property type="project" value="UniProtKB-SubCell"/>
</dbReference>
<evidence type="ECO:0000256" key="3">
    <source>
        <dbReference type="ARBA" id="ARBA00022448"/>
    </source>
</evidence>
<feature type="transmembrane region" description="Helical" evidence="14">
    <location>
        <begin position="334"/>
        <end position="357"/>
    </location>
</feature>
<evidence type="ECO:0000256" key="12">
    <source>
        <dbReference type="ARBA" id="ARBA00047523"/>
    </source>
</evidence>
<dbReference type="PROSITE" id="PS00211">
    <property type="entry name" value="ABC_TRANSPORTER_1"/>
    <property type="match status" value="1"/>
</dbReference>
<keyword evidence="6" id="KW-0677">Repeat</keyword>
<dbReference type="CDD" id="cd18595">
    <property type="entry name" value="ABC_6TM_MRP1_2_3_6_D1_like"/>
    <property type="match status" value="1"/>
</dbReference>
<keyword evidence="4" id="KW-0926">Vacuole</keyword>
<reference evidence="17" key="1">
    <citation type="submission" date="2020-11" db="EMBL/GenBank/DDBJ databases">
        <authorList>
            <person name="Tran Van P."/>
        </authorList>
    </citation>
    <scope>NUCLEOTIDE SEQUENCE</scope>
</reference>
<dbReference type="SMART" id="SM00382">
    <property type="entry name" value="AAA"/>
    <property type="match status" value="2"/>
</dbReference>
<dbReference type="SUPFAM" id="SSF90123">
    <property type="entry name" value="ABC transporter transmembrane region"/>
    <property type="match status" value="2"/>
</dbReference>
<dbReference type="PANTHER" id="PTHR24223">
    <property type="entry name" value="ATP-BINDING CASSETTE SUB-FAMILY C"/>
    <property type="match status" value="1"/>
</dbReference>
<comment type="catalytic activity">
    <reaction evidence="12">
        <text>leukotriene C4(in) + ATP + H2O = leukotriene C4(out) + ADP + phosphate + H(+)</text>
        <dbReference type="Rhea" id="RHEA:38963"/>
        <dbReference type="ChEBI" id="CHEBI:15377"/>
        <dbReference type="ChEBI" id="CHEBI:15378"/>
        <dbReference type="ChEBI" id="CHEBI:30616"/>
        <dbReference type="ChEBI" id="CHEBI:43474"/>
        <dbReference type="ChEBI" id="CHEBI:57973"/>
        <dbReference type="ChEBI" id="CHEBI:456216"/>
    </reaction>
    <physiologicalReaction direction="left-to-right" evidence="12">
        <dbReference type="Rhea" id="RHEA:38964"/>
    </physiologicalReaction>
</comment>
<dbReference type="InterPro" id="IPR017871">
    <property type="entry name" value="ABC_transporter-like_CS"/>
</dbReference>
<sequence>MDKILTSSGIQIHLTLQYVFRKQHSFGFLNESPESSASVLSVLTFWWMNAMILMGYKRPLTKHDLWKLDVENTTKYNSDLFSKRLKQKQSQSIKYKGILITLLTTYWFYMVLMAVLKFILSFLPYANPLILNWLIEYMGEDSTEPVWRGYLYAVLMFIAPMIESILTSQYDLGIGIITLRMRSCLTNAIYKKSLRLSSTGRKDFTIGEIVNLMAIDTSRIVEFVQVINETWSSPLQIAIALYLLWQQLGIASIAGLGAMLILIPINGYITGKMRSITTRVMLHKDKRIKLMNEILSGIKVLKLYAWESSFDDQVMEKRNNEIKQLTTRAYFQGAMVYIFNSATFLVSITSFTTFVLMDSSNVLTPQKAFVSLSLFNQLRFPLNLLPRLISFYAMFSVSIKRINKYMSGDEIDSQSISHDMNNKDAIVVENASFSWTKTDNQTLSDISMTVPKNKLIAIVGQVGAGKSSLLHALLGDMFKLKGNINLNGSIAYVPQQAWIQNATLRQNIIYTNPLDEKKLNKIIDNCALIQDLEILPGGETTEIGEKGINLSGGQKQRVSMARACYSDADVYLLDDPLSALDANVGKHVFDRVIGPNGMLKNKTRVLVTHRISVLSKCDQIIVMKDGFISEFGSYKQLLENRGDFAEFLMSHINEGNNGFISEFGSYKQLLENRGDFAEFLMSHINEGNDEEMDEEEMQLIDEVVTSDSIHRQRSRTKSSDSYSKGLERRRTQSNASKVSKVSAKQESDKTLEQKLKKMSKLTEAEKSETGSVKWSVYWAYFQRIGLIGTCAILVSYIASSAFNVGSSQWLSLWSDDSNNAERVNDIRWRNIRLGIYGVLGCGEAIFLLISTITMNLATLRGARLLHNDMLHHIFRAPMSFFDTTPMGRILNRFSRDVDICDTMLGMNIRMTMIQTFRAISAFVVMAIETPLVLVAILPIGLIYLFVQRLYIPTSRQLRRIESTTRSPIYIHFSETLTGATSIRAYGSVEQFIDESNKRVDLNNMSTFAATLTSCWLSIRLEFLGYCIIFVNALYAVISRGSLTPGVAGLTLSYSMTITRTLNNLIRATTLLETNIVSVERCLEYTETPLEALWHKPDEQPPPEWPQNGCITFESYSTRYREGLDLVLKEISFHINAGNRVGVVGRTGAGKSSLTLALFRLIESTNGLIKIDGIDISKLGLYDLRSRITIIPQDPVLFTGTLRINLDPFEKHSDSDIWTALELAHLKQFIDSLDAGLNHPVSEGGDNLSVGQKQLICLARALLRKSRIIVLDEATAAVDIETDELIQQTIRTEFNECTIVTIAHRLNTILDYDRVLVLSKGQIAEYDCPQVLLNNTNSIFYSMARDSGHI</sequence>
<evidence type="ECO:0000256" key="4">
    <source>
        <dbReference type="ARBA" id="ARBA00022554"/>
    </source>
</evidence>
<protein>
    <recommendedName>
        <fullName evidence="11">ABC-type glutathione-S-conjugate transporter</fullName>
        <ecNumber evidence="11">7.6.2.3</ecNumber>
    </recommendedName>
</protein>
<keyword evidence="9 14" id="KW-1133">Transmembrane helix</keyword>
<dbReference type="FunFam" id="3.40.50.300:FF:000074">
    <property type="entry name" value="Multidrug resistance-associated protein 5 isoform 1"/>
    <property type="match status" value="1"/>
</dbReference>
<evidence type="ECO:0000256" key="1">
    <source>
        <dbReference type="ARBA" id="ARBA00004128"/>
    </source>
</evidence>
<dbReference type="EMBL" id="OC860871">
    <property type="protein sequence ID" value="CAD7628974.1"/>
    <property type="molecule type" value="Genomic_DNA"/>
</dbReference>
<organism evidence="17">
    <name type="scientific">Medioppia subpectinata</name>
    <dbReference type="NCBI Taxonomy" id="1979941"/>
    <lineage>
        <taxon>Eukaryota</taxon>
        <taxon>Metazoa</taxon>
        <taxon>Ecdysozoa</taxon>
        <taxon>Arthropoda</taxon>
        <taxon>Chelicerata</taxon>
        <taxon>Arachnida</taxon>
        <taxon>Acari</taxon>
        <taxon>Acariformes</taxon>
        <taxon>Sarcoptiformes</taxon>
        <taxon>Oribatida</taxon>
        <taxon>Brachypylina</taxon>
        <taxon>Oppioidea</taxon>
        <taxon>Oppiidae</taxon>
        <taxon>Medioppia</taxon>
    </lineage>
</organism>
<dbReference type="CDD" id="cd03250">
    <property type="entry name" value="ABCC_MRP_domain1"/>
    <property type="match status" value="1"/>
</dbReference>
<feature type="transmembrane region" description="Helical" evidence="14">
    <location>
        <begin position="919"/>
        <end position="946"/>
    </location>
</feature>
<evidence type="ECO:0000256" key="9">
    <source>
        <dbReference type="ARBA" id="ARBA00022989"/>
    </source>
</evidence>
<accession>A0A7R9Q2E4</accession>
<feature type="transmembrane region" description="Helical" evidence="14">
    <location>
        <begin position="93"/>
        <end position="112"/>
    </location>
</feature>
<dbReference type="InterPro" id="IPR050173">
    <property type="entry name" value="ABC_transporter_C-like"/>
</dbReference>
<evidence type="ECO:0000256" key="7">
    <source>
        <dbReference type="ARBA" id="ARBA00022741"/>
    </source>
</evidence>
<evidence type="ECO:0000313" key="17">
    <source>
        <dbReference type="EMBL" id="CAD7628974.1"/>
    </source>
</evidence>
<evidence type="ECO:0000256" key="13">
    <source>
        <dbReference type="SAM" id="MobiDB-lite"/>
    </source>
</evidence>
<feature type="region of interest" description="Disordered" evidence="13">
    <location>
        <begin position="707"/>
        <end position="749"/>
    </location>
</feature>
<keyword evidence="8" id="KW-0067">ATP-binding</keyword>
<evidence type="ECO:0000256" key="5">
    <source>
        <dbReference type="ARBA" id="ARBA00022692"/>
    </source>
</evidence>
<dbReference type="GO" id="GO:0005524">
    <property type="term" value="F:ATP binding"/>
    <property type="evidence" value="ECO:0007669"/>
    <property type="project" value="UniProtKB-KW"/>
</dbReference>
<keyword evidence="3" id="KW-0813">Transport</keyword>
<gene>
    <name evidence="17" type="ORF">OSB1V03_LOCUS9392</name>
</gene>
<dbReference type="FunFam" id="3.40.50.300:FF:000293">
    <property type="entry name" value="ATP binding cassette subfamily C member 1"/>
    <property type="match status" value="1"/>
</dbReference>
<evidence type="ECO:0000256" key="10">
    <source>
        <dbReference type="ARBA" id="ARBA00023136"/>
    </source>
</evidence>
<dbReference type="Pfam" id="PF00664">
    <property type="entry name" value="ABC_membrane"/>
    <property type="match status" value="2"/>
</dbReference>
<dbReference type="InterPro" id="IPR003593">
    <property type="entry name" value="AAA+_ATPase"/>
</dbReference>
<dbReference type="CDD" id="cd03244">
    <property type="entry name" value="ABCC_MRP_domain2"/>
    <property type="match status" value="1"/>
</dbReference>
<feature type="transmembrane region" description="Helical" evidence="14">
    <location>
        <begin position="833"/>
        <end position="857"/>
    </location>
</feature>
<dbReference type="GO" id="GO:0016887">
    <property type="term" value="F:ATP hydrolysis activity"/>
    <property type="evidence" value="ECO:0007669"/>
    <property type="project" value="InterPro"/>
</dbReference>
<evidence type="ECO:0000256" key="8">
    <source>
        <dbReference type="ARBA" id="ARBA00022840"/>
    </source>
</evidence>
<dbReference type="PROSITE" id="PS50929">
    <property type="entry name" value="ABC_TM1F"/>
    <property type="match status" value="2"/>
</dbReference>
<dbReference type="EMBL" id="CAJPIZ010006296">
    <property type="protein sequence ID" value="CAG2109404.1"/>
    <property type="molecule type" value="Genomic_DNA"/>
</dbReference>
<dbReference type="FunFam" id="1.20.1560.10:FF:000020">
    <property type="entry name" value="ABC metal ion transporter"/>
    <property type="match status" value="1"/>
</dbReference>
<evidence type="ECO:0000313" key="18">
    <source>
        <dbReference type="Proteomes" id="UP000759131"/>
    </source>
</evidence>
<dbReference type="GO" id="GO:0015431">
    <property type="term" value="F:ABC-type glutathione S-conjugate transporter activity"/>
    <property type="evidence" value="ECO:0007669"/>
    <property type="project" value="UniProtKB-EC"/>
</dbReference>
<dbReference type="PROSITE" id="PS50893">
    <property type="entry name" value="ABC_TRANSPORTER_2"/>
    <property type="match status" value="2"/>
</dbReference>
<evidence type="ECO:0000256" key="6">
    <source>
        <dbReference type="ARBA" id="ARBA00022737"/>
    </source>
</evidence>
<dbReference type="PANTHER" id="PTHR24223:SF443">
    <property type="entry name" value="MULTIDRUG-RESISTANCE LIKE PROTEIN 1, ISOFORM I"/>
    <property type="match status" value="1"/>
</dbReference>
<keyword evidence="7" id="KW-0547">Nucleotide-binding</keyword>
<dbReference type="CDD" id="cd18603">
    <property type="entry name" value="ABC_6TM_MRP1_2_3_6_D2_like"/>
    <property type="match status" value="1"/>
</dbReference>
<proteinExistence type="inferred from homology"/>
<dbReference type="FunFam" id="1.20.1560.10:FF:000001">
    <property type="entry name" value="ATP-binding cassette subfamily C member 1"/>
    <property type="match status" value="1"/>
</dbReference>
<dbReference type="InterPro" id="IPR011527">
    <property type="entry name" value="ABC1_TM_dom"/>
</dbReference>
<keyword evidence="18" id="KW-1185">Reference proteome</keyword>
<dbReference type="Gene3D" id="1.20.1560.10">
    <property type="entry name" value="ABC transporter type 1, transmembrane domain"/>
    <property type="match status" value="2"/>
</dbReference>
<keyword evidence="5 14" id="KW-0812">Transmembrane</keyword>
<feature type="domain" description="ABC transmembrane type-1" evidence="16">
    <location>
        <begin position="791"/>
        <end position="1073"/>
    </location>
</feature>